<dbReference type="Pfam" id="PF12627">
    <property type="entry name" value="PolyA_pol_RNAbd"/>
    <property type="match status" value="1"/>
</dbReference>
<dbReference type="InterPro" id="IPR032828">
    <property type="entry name" value="PolyA_RNA-bd"/>
</dbReference>
<keyword evidence="4 6" id="KW-0694">RNA-binding</keyword>
<evidence type="ECO:0000256" key="1">
    <source>
        <dbReference type="ARBA" id="ARBA00007265"/>
    </source>
</evidence>
<dbReference type="Gene3D" id="1.10.3090.10">
    <property type="entry name" value="cca-adding enzyme, domain 2"/>
    <property type="match status" value="1"/>
</dbReference>
<gene>
    <name evidence="9" type="ORF">FTOL_11200</name>
</gene>
<comment type="similarity">
    <text evidence="5">Belongs to the TTI2 family.</text>
</comment>
<dbReference type="InterPro" id="IPR016024">
    <property type="entry name" value="ARM-type_fold"/>
</dbReference>
<dbReference type="PANTHER" id="PTHR13734:SF5">
    <property type="entry name" value="CCA TRNA NUCLEOTIDYLTRANSFERASE, MITOCHONDRIAL"/>
    <property type="match status" value="1"/>
</dbReference>
<dbReference type="Pfam" id="PF01743">
    <property type="entry name" value="PolyA_pol"/>
    <property type="match status" value="1"/>
</dbReference>
<dbReference type="InterPro" id="IPR002646">
    <property type="entry name" value="PolA_pol_head_dom"/>
</dbReference>
<dbReference type="GO" id="GO:0052929">
    <property type="term" value="F:ATP:3'-cytidine-cytidine-tRNA adenylyltransferase activity"/>
    <property type="evidence" value="ECO:0007669"/>
    <property type="project" value="TreeGrafter"/>
</dbReference>
<dbReference type="InterPro" id="IPR018870">
    <property type="entry name" value="Tti2"/>
</dbReference>
<dbReference type="Pfam" id="PF10521">
    <property type="entry name" value="Tti2"/>
    <property type="match status" value="1"/>
</dbReference>
<evidence type="ECO:0000313" key="10">
    <source>
        <dbReference type="Proteomes" id="UP001187734"/>
    </source>
</evidence>
<protein>
    <submittedName>
        <fullName evidence="9">Related to tRNA nucleotidyltransferase</fullName>
    </submittedName>
</protein>
<evidence type="ECO:0000259" key="8">
    <source>
        <dbReference type="Pfam" id="PF12627"/>
    </source>
</evidence>
<keyword evidence="3" id="KW-0547">Nucleotide-binding</keyword>
<reference evidence="9" key="1">
    <citation type="submission" date="2018-03" db="EMBL/GenBank/DDBJ databases">
        <authorList>
            <person name="Guldener U."/>
        </authorList>
    </citation>
    <scope>NUCLEOTIDE SEQUENCE</scope>
</reference>
<evidence type="ECO:0000256" key="6">
    <source>
        <dbReference type="RuleBase" id="RU003953"/>
    </source>
</evidence>
<dbReference type="AlphaFoldDB" id="A0AAE8MJN8"/>
<feature type="domain" description="tRNA nucleotidyltransferase/poly(A) polymerase RNA and SrmB- binding" evidence="8">
    <location>
        <begin position="253"/>
        <end position="311"/>
    </location>
</feature>
<sequence length="1077" mass="119963">MKRNLDSFLKEQPSLPSNSLALSTVPPQKVHLTSSRSSKSTMVTTTIQLNPKEQQLRHLLLDVAKAIDDAGQASEPIVLRWAGGWVRDKLLNIQSHDIDVAINAMTGVPFAQAMCDYCEGPEAMAKHNIGPADIGNLHNVARNPEKSKHLETAMVKMFGLDLDFVNLRKETYTEDSRNPQMEFGTAEEDARRRDATVNALFYNLHDDCVEDFTGGLTDMDAKIIRTPLEPFQTFTDDPLRVLRLVRFASRLQFTIDANTRKFMADPKVLEALRVKISRERVGVELEKMLKGAHPYQALEFIDNLHLFHAIFTDPTQENLPSPDVSRWSVAYTCLDELLKDQSSTSVAGRLITSGDAPYFAWNLAALSPWMMVEDPPNPRKKPSSPPLVATISREGFKAPNRLSDIVAAAHRHREEIMELKDAVCNEKLSVQERDRFGMAIRKWDSPAGTWRLQILNALLVEALETLPEWRRDGSEKQEIFLAGWTSFLDHMAKLDVYEAPSLKAILNGRQLAQALGTKPGKWTGQALEVVLAWQFRNPGETDPAGAIKEVQEQRKELGIPLRQSYLHFRILSDMPETASDLALGGLHGLLSPQNIARLHEISDNLEHSSGRTLEDKLSSLVASKNDDLLQTALAIASHLSLMGDAEMNNPELESIARIICERAIRLEGDEEGFELVTEAAVASFSIMCLGHSLTLDEQVLLKLTAVTDPEDPWTTAIAAKSASKLLADQLVAQRLTDFIVSTVLQDFLKPLFVRSSSRITASGRPSQYAAINDRLPSFTEEQPWKSQVAWVEATMQWAVRMSTELLIQDHWPLFMPVLLGLVEHESIEVKTRGLKILHLFLSKCPDKVLQNTGIGRVFADITFPLLLSLPSVTPEVQSIGILAPAYDVLMKLAESIGSSDDTGRRRLLDKILRDGILAGHFHASQHTRIIHILMQQTTAVVNSLGIYTTKHLTPLLSMISSIMTDPFAVSYPPTVIAATQALDAIIANAWPRIQEGGHVENIIRIISLCWLSVSEEIEHNVAEVSGHDIKGLSWQLKHTAKILEALWVQNASRRPAKLDEVLEQEPRLAKLFPLGLA</sequence>
<dbReference type="SUPFAM" id="SSF81301">
    <property type="entry name" value="Nucleotidyltransferase"/>
    <property type="match status" value="1"/>
</dbReference>
<dbReference type="InterPro" id="IPR043519">
    <property type="entry name" value="NT_sf"/>
</dbReference>
<dbReference type="FunFam" id="3.30.460.10:FF:000019">
    <property type="entry name" value="tRNA nucleotidyltransferase cca2"/>
    <property type="match status" value="1"/>
</dbReference>
<dbReference type="CDD" id="cd05398">
    <property type="entry name" value="NT_ClassII-CCAase"/>
    <property type="match status" value="1"/>
</dbReference>
<dbReference type="SUPFAM" id="SSF81891">
    <property type="entry name" value="Poly A polymerase C-terminal region-like"/>
    <property type="match status" value="1"/>
</dbReference>
<dbReference type="Proteomes" id="UP001187734">
    <property type="component" value="Unassembled WGS sequence"/>
</dbReference>
<dbReference type="GO" id="GO:0052927">
    <property type="term" value="F:CC tRNA cytidylyltransferase activity"/>
    <property type="evidence" value="ECO:0007669"/>
    <property type="project" value="TreeGrafter"/>
</dbReference>
<evidence type="ECO:0000259" key="7">
    <source>
        <dbReference type="Pfam" id="PF01743"/>
    </source>
</evidence>
<evidence type="ECO:0000256" key="5">
    <source>
        <dbReference type="ARBA" id="ARBA00034736"/>
    </source>
</evidence>
<keyword evidence="2 6" id="KW-0808">Transferase</keyword>
<dbReference type="GO" id="GO:0110078">
    <property type="term" value="C:TTT Hsp90 cochaperone complex"/>
    <property type="evidence" value="ECO:0007669"/>
    <property type="project" value="InterPro"/>
</dbReference>
<organism evidence="9 10">
    <name type="scientific">Fusarium torulosum</name>
    <dbReference type="NCBI Taxonomy" id="33205"/>
    <lineage>
        <taxon>Eukaryota</taxon>
        <taxon>Fungi</taxon>
        <taxon>Dikarya</taxon>
        <taxon>Ascomycota</taxon>
        <taxon>Pezizomycotina</taxon>
        <taxon>Sordariomycetes</taxon>
        <taxon>Hypocreomycetidae</taxon>
        <taxon>Hypocreales</taxon>
        <taxon>Nectriaceae</taxon>
        <taxon>Fusarium</taxon>
    </lineage>
</organism>
<dbReference type="PANTHER" id="PTHR13734">
    <property type="entry name" value="TRNA-NUCLEOTIDYLTRANSFERASE"/>
    <property type="match status" value="1"/>
</dbReference>
<name>A0AAE8MJN8_9HYPO</name>
<keyword evidence="10" id="KW-1185">Reference proteome</keyword>
<dbReference type="Gene3D" id="3.30.460.10">
    <property type="entry name" value="Beta Polymerase, domain 2"/>
    <property type="match status" value="1"/>
</dbReference>
<proteinExistence type="inferred from homology"/>
<evidence type="ECO:0000313" key="9">
    <source>
        <dbReference type="EMBL" id="SPJ85419.1"/>
    </source>
</evidence>
<feature type="domain" description="Poly A polymerase head" evidence="7">
    <location>
        <begin position="80"/>
        <end position="225"/>
    </location>
</feature>
<comment type="caution">
    <text evidence="9">The sequence shown here is derived from an EMBL/GenBank/DDBJ whole genome shotgun (WGS) entry which is preliminary data.</text>
</comment>
<dbReference type="GO" id="GO:0000166">
    <property type="term" value="F:nucleotide binding"/>
    <property type="evidence" value="ECO:0007669"/>
    <property type="project" value="UniProtKB-KW"/>
</dbReference>
<dbReference type="SUPFAM" id="SSF48371">
    <property type="entry name" value="ARM repeat"/>
    <property type="match status" value="1"/>
</dbReference>
<evidence type="ECO:0000256" key="2">
    <source>
        <dbReference type="ARBA" id="ARBA00022679"/>
    </source>
</evidence>
<evidence type="ECO:0000256" key="3">
    <source>
        <dbReference type="ARBA" id="ARBA00022741"/>
    </source>
</evidence>
<dbReference type="GO" id="GO:0001680">
    <property type="term" value="P:tRNA 3'-terminal CCA addition"/>
    <property type="evidence" value="ECO:0007669"/>
    <property type="project" value="UniProtKB-ARBA"/>
</dbReference>
<dbReference type="GO" id="GO:0003723">
    <property type="term" value="F:RNA binding"/>
    <property type="evidence" value="ECO:0007669"/>
    <property type="project" value="UniProtKB-KW"/>
</dbReference>
<dbReference type="GO" id="GO:0005739">
    <property type="term" value="C:mitochondrion"/>
    <property type="evidence" value="ECO:0007669"/>
    <property type="project" value="UniProtKB-ARBA"/>
</dbReference>
<accession>A0AAE8MJN8</accession>
<evidence type="ECO:0000256" key="4">
    <source>
        <dbReference type="ARBA" id="ARBA00022884"/>
    </source>
</evidence>
<comment type="similarity">
    <text evidence="1 6">Belongs to the tRNA nucleotidyltransferase/poly(A) polymerase family.</text>
</comment>
<dbReference type="EMBL" id="ONZP01000468">
    <property type="protein sequence ID" value="SPJ85419.1"/>
    <property type="molecule type" value="Genomic_DNA"/>
</dbReference>